<dbReference type="InterPro" id="IPR003593">
    <property type="entry name" value="AAA+_ATPase"/>
</dbReference>
<feature type="transmembrane region" description="Helical" evidence="9">
    <location>
        <begin position="191"/>
        <end position="210"/>
    </location>
</feature>
<organism evidence="12">
    <name type="scientific">Longilinea arvoryzae</name>
    <dbReference type="NCBI Taxonomy" id="360412"/>
    <lineage>
        <taxon>Bacteria</taxon>
        <taxon>Bacillati</taxon>
        <taxon>Chloroflexota</taxon>
        <taxon>Anaerolineae</taxon>
        <taxon>Anaerolineales</taxon>
        <taxon>Anaerolineaceae</taxon>
        <taxon>Longilinea</taxon>
    </lineage>
</organism>
<evidence type="ECO:0000256" key="9">
    <source>
        <dbReference type="SAM" id="Phobius"/>
    </source>
</evidence>
<dbReference type="GO" id="GO:0005886">
    <property type="term" value="C:plasma membrane"/>
    <property type="evidence" value="ECO:0007669"/>
    <property type="project" value="UniProtKB-SubCell"/>
</dbReference>
<evidence type="ECO:0000256" key="2">
    <source>
        <dbReference type="ARBA" id="ARBA00022448"/>
    </source>
</evidence>
<keyword evidence="8 9" id="KW-0472">Membrane</keyword>
<dbReference type="AlphaFoldDB" id="A0A0S7BCR2"/>
<dbReference type="FunFam" id="3.40.50.300:FF:000287">
    <property type="entry name" value="Multidrug ABC transporter ATP-binding protein"/>
    <property type="match status" value="1"/>
</dbReference>
<keyword evidence="6" id="KW-0067">ATP-binding</keyword>
<dbReference type="Pfam" id="PF00005">
    <property type="entry name" value="ABC_tran"/>
    <property type="match status" value="1"/>
</dbReference>
<evidence type="ECO:0000259" key="10">
    <source>
        <dbReference type="PROSITE" id="PS50893"/>
    </source>
</evidence>
<feature type="domain" description="ABC transporter" evidence="10">
    <location>
        <begin position="370"/>
        <end position="605"/>
    </location>
</feature>
<dbReference type="SUPFAM" id="SSF52540">
    <property type="entry name" value="P-loop containing nucleoside triphosphate hydrolases"/>
    <property type="match status" value="1"/>
</dbReference>
<gene>
    <name evidence="12" type="ORF">LARV_00843</name>
</gene>
<feature type="transmembrane region" description="Helical" evidence="9">
    <location>
        <begin position="163"/>
        <end position="185"/>
    </location>
</feature>
<keyword evidence="2" id="KW-0813">Transport</keyword>
<evidence type="ECO:0000256" key="8">
    <source>
        <dbReference type="ARBA" id="ARBA00023136"/>
    </source>
</evidence>
<dbReference type="RefSeq" id="WP_083522310.1">
    <property type="nucleotide sequence ID" value="NZ_DF967972.1"/>
</dbReference>
<dbReference type="GO" id="GO:0016887">
    <property type="term" value="F:ATP hydrolysis activity"/>
    <property type="evidence" value="ECO:0007669"/>
    <property type="project" value="InterPro"/>
</dbReference>
<evidence type="ECO:0000256" key="6">
    <source>
        <dbReference type="ARBA" id="ARBA00022840"/>
    </source>
</evidence>
<accession>A0A0S7BCR2</accession>
<dbReference type="CDD" id="cd18545">
    <property type="entry name" value="ABC_6TM_YknV_like"/>
    <property type="match status" value="1"/>
</dbReference>
<feature type="transmembrane region" description="Helical" evidence="9">
    <location>
        <begin position="300"/>
        <end position="320"/>
    </location>
</feature>
<dbReference type="InterPro" id="IPR036640">
    <property type="entry name" value="ABC1_TM_sf"/>
</dbReference>
<dbReference type="PROSITE" id="PS50929">
    <property type="entry name" value="ABC_TM1F"/>
    <property type="match status" value="1"/>
</dbReference>
<evidence type="ECO:0000256" key="3">
    <source>
        <dbReference type="ARBA" id="ARBA00022475"/>
    </source>
</evidence>
<dbReference type="PROSITE" id="PS50893">
    <property type="entry name" value="ABC_TRANSPORTER_2"/>
    <property type="match status" value="1"/>
</dbReference>
<dbReference type="InterPro" id="IPR017871">
    <property type="entry name" value="ABC_transporter-like_CS"/>
</dbReference>
<keyword evidence="7 9" id="KW-1133">Transmembrane helix</keyword>
<dbReference type="PANTHER" id="PTHR43394">
    <property type="entry name" value="ATP-DEPENDENT PERMEASE MDL1, MITOCHONDRIAL"/>
    <property type="match status" value="1"/>
</dbReference>
<name>A0A0S7BCR2_9CHLR</name>
<dbReference type="Gene3D" id="3.40.50.300">
    <property type="entry name" value="P-loop containing nucleotide triphosphate hydrolases"/>
    <property type="match status" value="1"/>
</dbReference>
<dbReference type="PROSITE" id="PS00211">
    <property type="entry name" value="ABC_TRANSPORTER_1"/>
    <property type="match status" value="1"/>
</dbReference>
<dbReference type="Pfam" id="PF00664">
    <property type="entry name" value="ABC_membrane"/>
    <property type="match status" value="1"/>
</dbReference>
<dbReference type="EMBL" id="DF967972">
    <property type="protein sequence ID" value="GAP13101.1"/>
    <property type="molecule type" value="Genomic_DNA"/>
</dbReference>
<evidence type="ECO:0000256" key="7">
    <source>
        <dbReference type="ARBA" id="ARBA00022989"/>
    </source>
</evidence>
<keyword evidence="3" id="KW-1003">Cell membrane</keyword>
<protein>
    <submittedName>
        <fullName evidence="12">ABC-type multidrug transport system, ATPase and permease component</fullName>
    </submittedName>
</protein>
<dbReference type="Proteomes" id="UP000055060">
    <property type="component" value="Unassembled WGS sequence"/>
</dbReference>
<comment type="subcellular location">
    <subcellularLocation>
        <location evidence="1">Cell membrane</location>
        <topology evidence="1">Multi-pass membrane protein</topology>
    </subcellularLocation>
</comment>
<sequence>MGFGIGVSNPGMGPRGALDSFSGGEEDRRGAVFNRTVVSRMLAYLRPYARQMSLAFGTMLAITGLTLLTPYLLKQIIDQAITHSNRADLIRLSIYTALAFTALYGATTVQQYLLSWVGQRVLANLRSELFTHLQKLSLSYHDTHIVGVTVSRVMNDVAAINELLSQGVITLVGDLLVLVGIMIIMLSMSPYLALLTFIVLPLMVLATVWFSHHARGAFRRTRTSVAKVVGDLAEDISGVRVIQAFGQEGTTQERFSQVNEANRDANIDAMNLSFIFLPVIEFLGVLATVIVLWFGGQAVARGIVTLGTLVAFLSYVTRFFQPIQELSRMVTTLQTAMAGGEQVLRLLDTVPDVQDRPGARELKLAGAPRITFEQVGFRYRPGLPEVLHDLNLTIQPGQTVALVGATGAGKSSIANLIGRFYEVEKGAVRIDGVDVREMTQASLHRQIGLVPQDAFLFSDTLADNIRFGRPEASDAEVERAARLANAHDFIAARPESYQTRVQEGAANLSVGQRQLVCIARAILTDPHILILDEATSNVDSLTEALIQDALRTLFKGRTSVVIAHRLSTIRNADLICVVDGGTIVEQGTHADLLARGGAYAALYQRQFGEESEA</sequence>
<feature type="transmembrane region" description="Helical" evidence="9">
    <location>
        <begin position="272"/>
        <end position="294"/>
    </location>
</feature>
<dbReference type="STRING" id="360412.LARV_00843"/>
<evidence type="ECO:0000256" key="4">
    <source>
        <dbReference type="ARBA" id="ARBA00022692"/>
    </source>
</evidence>
<evidence type="ECO:0000256" key="5">
    <source>
        <dbReference type="ARBA" id="ARBA00022741"/>
    </source>
</evidence>
<dbReference type="FunFam" id="1.20.1560.10:FF:000011">
    <property type="entry name" value="Multidrug ABC transporter ATP-binding protein"/>
    <property type="match status" value="1"/>
</dbReference>
<evidence type="ECO:0000313" key="12">
    <source>
        <dbReference type="EMBL" id="GAP13101.1"/>
    </source>
</evidence>
<dbReference type="PANTHER" id="PTHR43394:SF1">
    <property type="entry name" value="ATP-BINDING CASSETTE SUB-FAMILY B MEMBER 10, MITOCHONDRIAL"/>
    <property type="match status" value="1"/>
</dbReference>
<dbReference type="SMART" id="SM00382">
    <property type="entry name" value="AAA"/>
    <property type="match status" value="1"/>
</dbReference>
<dbReference type="GO" id="GO:0015421">
    <property type="term" value="F:ABC-type oligopeptide transporter activity"/>
    <property type="evidence" value="ECO:0007669"/>
    <property type="project" value="TreeGrafter"/>
</dbReference>
<dbReference type="Gene3D" id="1.20.1560.10">
    <property type="entry name" value="ABC transporter type 1, transmembrane domain"/>
    <property type="match status" value="1"/>
</dbReference>
<dbReference type="InterPro" id="IPR011527">
    <property type="entry name" value="ABC1_TM_dom"/>
</dbReference>
<evidence type="ECO:0000259" key="11">
    <source>
        <dbReference type="PROSITE" id="PS50929"/>
    </source>
</evidence>
<keyword evidence="4 9" id="KW-0812">Transmembrane</keyword>
<dbReference type="GO" id="GO:0005524">
    <property type="term" value="F:ATP binding"/>
    <property type="evidence" value="ECO:0007669"/>
    <property type="project" value="UniProtKB-KW"/>
</dbReference>
<evidence type="ECO:0000313" key="13">
    <source>
        <dbReference type="Proteomes" id="UP000055060"/>
    </source>
</evidence>
<evidence type="ECO:0000256" key="1">
    <source>
        <dbReference type="ARBA" id="ARBA00004651"/>
    </source>
</evidence>
<reference evidence="12" key="1">
    <citation type="submission" date="2015-07" db="EMBL/GenBank/DDBJ databases">
        <title>Draft Genome Sequences of Anaerolinea thermolimosa IMO-1, Bellilinea caldifistulae GOMI-1, Leptolinea tardivitalis YMTK-2, Levilinea saccharolytica KIBI-1,Longilinea arvoryzae KOME-1, Previously Described as Members of the Anaerolineaceae (Chloroflexi).</title>
        <authorList>
            <person name="Sekiguchi Y."/>
            <person name="Ohashi A."/>
            <person name="Matsuura N."/>
            <person name="Tourlousse M.D."/>
        </authorList>
    </citation>
    <scope>NUCLEOTIDE SEQUENCE [LARGE SCALE GENOMIC DNA]</scope>
    <source>
        <strain evidence="12">KOME-1</strain>
    </source>
</reference>
<keyword evidence="5" id="KW-0547">Nucleotide-binding</keyword>
<dbReference type="InterPro" id="IPR027417">
    <property type="entry name" value="P-loop_NTPase"/>
</dbReference>
<keyword evidence="13" id="KW-1185">Reference proteome</keyword>
<dbReference type="SUPFAM" id="SSF90123">
    <property type="entry name" value="ABC transporter transmembrane region"/>
    <property type="match status" value="1"/>
</dbReference>
<feature type="transmembrane region" description="Helical" evidence="9">
    <location>
        <begin position="54"/>
        <end position="73"/>
    </location>
</feature>
<proteinExistence type="predicted"/>
<dbReference type="InterPro" id="IPR003439">
    <property type="entry name" value="ABC_transporter-like_ATP-bd"/>
</dbReference>
<dbReference type="OrthoDB" id="9762778at2"/>
<feature type="domain" description="ABC transmembrane type-1" evidence="11">
    <location>
        <begin position="54"/>
        <end position="335"/>
    </location>
</feature>
<dbReference type="InterPro" id="IPR039421">
    <property type="entry name" value="Type_1_exporter"/>
</dbReference>